<gene>
    <name evidence="2" type="ORF">MNBD_ALPHA01-1170</name>
</gene>
<keyword evidence="1" id="KW-0472">Membrane</keyword>
<evidence type="ECO:0000313" key="2">
    <source>
        <dbReference type="EMBL" id="VAV99378.1"/>
    </source>
</evidence>
<sequence length="57" mass="6835">MFHLWVLIAGLDAENARIHYVFVLKFRTTYFSSSFYYSGHLICYAALQNLLIYFLRH</sequence>
<accession>A0A3B0SF65</accession>
<keyword evidence="1" id="KW-1133">Transmembrane helix</keyword>
<protein>
    <submittedName>
        <fullName evidence="2">Uncharacterized protein</fullName>
    </submittedName>
</protein>
<keyword evidence="1" id="KW-0812">Transmembrane</keyword>
<reference evidence="2" key="1">
    <citation type="submission" date="2018-06" db="EMBL/GenBank/DDBJ databases">
        <authorList>
            <person name="Zhirakovskaya E."/>
        </authorList>
    </citation>
    <scope>NUCLEOTIDE SEQUENCE</scope>
</reference>
<organism evidence="2">
    <name type="scientific">hydrothermal vent metagenome</name>
    <dbReference type="NCBI Taxonomy" id="652676"/>
    <lineage>
        <taxon>unclassified sequences</taxon>
        <taxon>metagenomes</taxon>
        <taxon>ecological metagenomes</taxon>
    </lineage>
</organism>
<dbReference type="EMBL" id="UOEJ01000113">
    <property type="protein sequence ID" value="VAV99378.1"/>
    <property type="molecule type" value="Genomic_DNA"/>
</dbReference>
<evidence type="ECO:0000256" key="1">
    <source>
        <dbReference type="SAM" id="Phobius"/>
    </source>
</evidence>
<dbReference type="AlphaFoldDB" id="A0A3B0SF65"/>
<name>A0A3B0SF65_9ZZZZ</name>
<proteinExistence type="predicted"/>
<feature type="transmembrane region" description="Helical" evidence="1">
    <location>
        <begin position="35"/>
        <end position="55"/>
    </location>
</feature>